<gene>
    <name evidence="3" type="ORF">MM415A00950_0016</name>
    <name evidence="4" type="ORF">MM415B02122_0005</name>
</gene>
<dbReference type="InterPro" id="IPR032418">
    <property type="entry name" value="E1_FCCH"/>
</dbReference>
<evidence type="ECO:0000313" key="4">
    <source>
        <dbReference type="EMBL" id="QJA86165.1"/>
    </source>
</evidence>
<feature type="domain" description="Ubiquitin-activating enzyme E1 FCCH" evidence="2">
    <location>
        <begin position="233"/>
        <end position="286"/>
    </location>
</feature>
<dbReference type="Pfam" id="PF16190">
    <property type="entry name" value="E1_FCCH"/>
    <property type="match status" value="1"/>
</dbReference>
<name>A0A6M3KY69_9ZZZZ</name>
<sequence length="684" mass="74205">MAVFSDKHGKRSQNFPIQSFPDGLNQEISPPFLPITALSRCKNMKYAFNESIDGRKIVTLKKRQGTQVITTTAHTAAILAATYYVADAKYIVATATTLHELNDGTTTFAPSASLGTLSGTPTFTEFHGKLIIHDSGVTKAWNGTTFETLTCLYTDEVIETGDGSTVKFAGTLTHPAVRPGATPYFLTIDFTDVTAKTMVDDGNGRLTGNISSAVVKNITGASKAAVCSITCVGHGYSTGDIVNIQSVGGMTQINNLSFVATSTGADTFTIPVDSSAYTTYTSGGTASANAVNYTTGVYTFTADGAPDNTTPVYATYEKVSGAPKSKAGFVRANRLYAWGDSDNPSRLWYSGVNDEDAWDTSSGGGYIDTDPLDGYSLTSCLNFFAWIMTIKGNSIGRIDNFPGDNTFQAIPLVKDAGSTAWRSCTNEGNLISYLSTKKGWVAMNPAATFGDVSQETDLSKNFRSMAIRLTTANCYTEFNKIDNQLWLTLYDSATQSPLVYVINLETGGQLSIYEFAFGHTCYQFVNGEMLIGGSDGHLYRLFSDNSRYTDNAVSYAADTYVRGPMTNFGAALNRKHNKKIYLHLYGKAGMTATFNVFTDGDYDNPLYTKAISLTGGTRFINPDGKDIYIYDMTFPIGYEPIAERDDKIDKKFNYRELMFELTDIHGAQGAEFYGVEFSGAILGD</sequence>
<evidence type="ECO:0000313" key="3">
    <source>
        <dbReference type="EMBL" id="QJA79042.1"/>
    </source>
</evidence>
<dbReference type="EMBL" id="MT142364">
    <property type="protein sequence ID" value="QJA79042.1"/>
    <property type="molecule type" value="Genomic_DNA"/>
</dbReference>
<protein>
    <submittedName>
        <fullName evidence="4">Putative baseplate wedge protein</fullName>
    </submittedName>
</protein>
<accession>A0A6M3KY69</accession>
<evidence type="ECO:0000256" key="1">
    <source>
        <dbReference type="SAM" id="MobiDB-lite"/>
    </source>
</evidence>
<reference evidence="4" key="1">
    <citation type="submission" date="2020-03" db="EMBL/GenBank/DDBJ databases">
        <title>The deep terrestrial virosphere.</title>
        <authorList>
            <person name="Holmfeldt K."/>
            <person name="Nilsson E."/>
            <person name="Simone D."/>
            <person name="Lopez-Fernandez M."/>
            <person name="Wu X."/>
            <person name="de Brujin I."/>
            <person name="Lundin D."/>
            <person name="Andersson A."/>
            <person name="Bertilsson S."/>
            <person name="Dopson M."/>
        </authorList>
    </citation>
    <scope>NUCLEOTIDE SEQUENCE</scope>
    <source>
        <strain evidence="3">MM415A00950</strain>
        <strain evidence="4">MM415B02122</strain>
    </source>
</reference>
<proteinExistence type="predicted"/>
<evidence type="ECO:0000259" key="2">
    <source>
        <dbReference type="Pfam" id="PF16190"/>
    </source>
</evidence>
<dbReference type="InterPro" id="IPR042302">
    <property type="entry name" value="E1_FCCH_sf"/>
</dbReference>
<dbReference type="AlphaFoldDB" id="A0A6M3KY69"/>
<organism evidence="4">
    <name type="scientific">viral metagenome</name>
    <dbReference type="NCBI Taxonomy" id="1070528"/>
    <lineage>
        <taxon>unclassified sequences</taxon>
        <taxon>metagenomes</taxon>
        <taxon>organismal metagenomes</taxon>
    </lineage>
</organism>
<feature type="region of interest" description="Disordered" evidence="1">
    <location>
        <begin position="1"/>
        <end position="22"/>
    </location>
</feature>
<dbReference type="EMBL" id="MT142619">
    <property type="protein sequence ID" value="QJA86165.1"/>
    <property type="molecule type" value="Genomic_DNA"/>
</dbReference>
<dbReference type="Gene3D" id="2.40.30.180">
    <property type="entry name" value="Ubiquitin-activating enzyme E1, FCCH domain"/>
    <property type="match status" value="1"/>
</dbReference>